<evidence type="ECO:0000256" key="1">
    <source>
        <dbReference type="SAM" id="Phobius"/>
    </source>
</evidence>
<dbReference type="EMBL" id="CP033153">
    <property type="protein sequence ID" value="AYO44432.1"/>
    <property type="molecule type" value="Genomic_DNA"/>
</dbReference>
<gene>
    <name evidence="2" type="ORF">DNF11_3482</name>
</gene>
<keyword evidence="1" id="KW-1133">Transmembrane helix</keyword>
<sequence length="119" mass="12829">MLERRVDKSNPKNAGVVKPFTTPNVWKEGSKVASYDAFLSTLTMMASMAVISTVPDAAAISLICSSALLINAKPFAPMKEGGRDMNSNAYASFCFALFMNAFLIARKLIVMPTQANSSQ</sequence>
<feature type="transmembrane region" description="Helical" evidence="1">
    <location>
        <begin position="48"/>
        <end position="70"/>
    </location>
</feature>
<evidence type="ECO:0000313" key="3">
    <source>
        <dbReference type="Proteomes" id="UP000269793"/>
    </source>
</evidence>
<dbReference type="Proteomes" id="UP000269793">
    <property type="component" value="Chromosome VI"/>
</dbReference>
<proteinExistence type="predicted"/>
<name>A0A3G2SAQ0_MALR7</name>
<keyword evidence="1" id="KW-0472">Membrane</keyword>
<keyword evidence="3" id="KW-1185">Reference proteome</keyword>
<keyword evidence="1" id="KW-0812">Transmembrane</keyword>
<dbReference type="OrthoDB" id="3337209at2759"/>
<dbReference type="AlphaFoldDB" id="A0A3G2SAQ0"/>
<evidence type="ECO:0000313" key="2">
    <source>
        <dbReference type="EMBL" id="AYO44432.1"/>
    </source>
</evidence>
<protein>
    <submittedName>
        <fullName evidence="2">Uncharacterized protein</fullName>
    </submittedName>
</protein>
<feature type="transmembrane region" description="Helical" evidence="1">
    <location>
        <begin position="90"/>
        <end position="109"/>
    </location>
</feature>
<accession>A0A3G2SAQ0</accession>
<dbReference type="VEuPathDB" id="FungiDB:DNF11_3482"/>
<organism evidence="2 3">
    <name type="scientific">Malassezia restricta (strain ATCC 96810 / NBRC 103918 / CBS 7877)</name>
    <name type="common">Seborrheic dermatitis infection agent</name>
    <dbReference type="NCBI Taxonomy" id="425264"/>
    <lineage>
        <taxon>Eukaryota</taxon>
        <taxon>Fungi</taxon>
        <taxon>Dikarya</taxon>
        <taxon>Basidiomycota</taxon>
        <taxon>Ustilaginomycotina</taxon>
        <taxon>Malasseziomycetes</taxon>
        <taxon>Malasseziales</taxon>
        <taxon>Malasseziaceae</taxon>
        <taxon>Malassezia</taxon>
    </lineage>
</organism>
<reference evidence="2 3" key="1">
    <citation type="submission" date="2018-10" db="EMBL/GenBank/DDBJ databases">
        <title>Complete genome sequence of Malassezia restricta CBS 7877.</title>
        <authorList>
            <person name="Morand S.C."/>
            <person name="Bertignac M."/>
            <person name="Iltis A."/>
            <person name="Kolder I."/>
            <person name="Pirovano W."/>
            <person name="Jourdain R."/>
            <person name="Clavaud C."/>
        </authorList>
    </citation>
    <scope>NUCLEOTIDE SEQUENCE [LARGE SCALE GENOMIC DNA]</scope>
    <source>
        <strain evidence="2 3">CBS 7877</strain>
    </source>
</reference>